<evidence type="ECO:0000256" key="1">
    <source>
        <dbReference type="SAM" id="MobiDB-lite"/>
    </source>
</evidence>
<comment type="caution">
    <text evidence="2">The sequence shown here is derived from an EMBL/GenBank/DDBJ whole genome shotgun (WGS) entry which is preliminary data.</text>
</comment>
<gene>
    <name evidence="2" type="ORF">QQS21_008678</name>
</gene>
<keyword evidence="3" id="KW-1185">Reference proteome</keyword>
<dbReference type="AlphaFoldDB" id="A0AAJ0CIE7"/>
<accession>A0AAJ0CIE7</accession>
<organism evidence="2 3">
    <name type="scientific">Conoideocrella luteorostrata</name>
    <dbReference type="NCBI Taxonomy" id="1105319"/>
    <lineage>
        <taxon>Eukaryota</taxon>
        <taxon>Fungi</taxon>
        <taxon>Dikarya</taxon>
        <taxon>Ascomycota</taxon>
        <taxon>Pezizomycotina</taxon>
        <taxon>Sordariomycetes</taxon>
        <taxon>Hypocreomycetidae</taxon>
        <taxon>Hypocreales</taxon>
        <taxon>Clavicipitaceae</taxon>
        <taxon>Conoideocrella</taxon>
    </lineage>
</organism>
<reference evidence="2" key="1">
    <citation type="submission" date="2023-06" db="EMBL/GenBank/DDBJ databases">
        <title>Conoideocrella luteorostrata (Hypocreales: Clavicipitaceae), a potential biocontrol fungus for elongate hemlock scale in United States Christmas tree production areas.</title>
        <authorList>
            <person name="Barrett H."/>
            <person name="Lovett B."/>
            <person name="Macias A.M."/>
            <person name="Stajich J.E."/>
            <person name="Kasson M.T."/>
        </authorList>
    </citation>
    <scope>NUCLEOTIDE SEQUENCE</scope>
    <source>
        <strain evidence="2">ARSEF 14590</strain>
    </source>
</reference>
<name>A0AAJ0CIE7_9HYPO</name>
<dbReference type="Proteomes" id="UP001251528">
    <property type="component" value="Unassembled WGS sequence"/>
</dbReference>
<proteinExistence type="predicted"/>
<evidence type="ECO:0000313" key="2">
    <source>
        <dbReference type="EMBL" id="KAK2593630.1"/>
    </source>
</evidence>
<dbReference type="EMBL" id="JASWJB010000203">
    <property type="protein sequence ID" value="KAK2593630.1"/>
    <property type="molecule type" value="Genomic_DNA"/>
</dbReference>
<feature type="region of interest" description="Disordered" evidence="1">
    <location>
        <begin position="253"/>
        <end position="287"/>
    </location>
</feature>
<sequence length="287" mass="33996">MSDTQLGDFTQKHRQLNVSCSLPVNDWDRLSNSERDYLAERLRSIQRAIIDSPTASTRPLDLDKVDVLLRDVCSKEYVSAQDRTRERERITESPDIHPQEFYRQQEMEAYNNLVNDSGCPLYPIDLVESISTDPDAYYEMLEPFRRQPRAAEIEADPSSLKRPGEPWYYIQRHRYGQRRYLRELGCTSFSEYEVAIKARLAQHNFTQLFHLAENPEEQDQLTTWSEHIGFEYCWLDRYIKSFEQLKPEHDNAWSELKKQGKMKDNESPESIRTNESAIRYQQEDRLA</sequence>
<feature type="compositionally biased region" description="Basic and acidic residues" evidence="1">
    <location>
        <begin position="253"/>
        <end position="266"/>
    </location>
</feature>
<evidence type="ECO:0000313" key="3">
    <source>
        <dbReference type="Proteomes" id="UP001251528"/>
    </source>
</evidence>
<protein>
    <submittedName>
        <fullName evidence="2">Uncharacterized protein</fullName>
    </submittedName>
</protein>